<proteinExistence type="predicted"/>
<reference evidence="2" key="2">
    <citation type="submission" date="2024-01" db="EMBL/GenBank/DDBJ databases">
        <authorList>
            <person name="He J."/>
            <person name="Wang M."/>
            <person name="Zheng J."/>
            <person name="Liu Z."/>
        </authorList>
    </citation>
    <scope>NUCLEOTIDE SEQUENCE</scope>
    <source>
        <strain evidence="2">ZL_2023a</strain>
        <tissue evidence="2">Muscle</tissue>
    </source>
</reference>
<feature type="compositionally biased region" description="Polar residues" evidence="1">
    <location>
        <begin position="1"/>
        <end position="11"/>
    </location>
</feature>
<reference evidence="2 4" key="1">
    <citation type="journal article" date="2024" name="BMC Genomics">
        <title>Genome assembly of redclaw crayfish (Cherax quadricarinatus) provides insights into its immune adaptation and hypoxia tolerance.</title>
        <authorList>
            <person name="Liu Z."/>
            <person name="Zheng J."/>
            <person name="Li H."/>
            <person name="Fang K."/>
            <person name="Wang S."/>
            <person name="He J."/>
            <person name="Zhou D."/>
            <person name="Weng S."/>
            <person name="Chi M."/>
            <person name="Gu Z."/>
            <person name="He J."/>
            <person name="Li F."/>
            <person name="Wang M."/>
        </authorList>
    </citation>
    <scope>NUCLEOTIDE SEQUENCE [LARGE SCALE GENOMIC DNA]</scope>
    <source>
        <strain evidence="2">ZL_2023a</strain>
    </source>
</reference>
<keyword evidence="4" id="KW-1185">Reference proteome</keyword>
<evidence type="ECO:0000313" key="3">
    <source>
        <dbReference type="EMBL" id="KAK8719201.1"/>
    </source>
</evidence>
<comment type="caution">
    <text evidence="2">The sequence shown here is derived from an EMBL/GenBank/DDBJ whole genome shotgun (WGS) entry which is preliminary data.</text>
</comment>
<evidence type="ECO:0000313" key="2">
    <source>
        <dbReference type="EMBL" id="KAK8718902.1"/>
    </source>
</evidence>
<evidence type="ECO:0000256" key="1">
    <source>
        <dbReference type="SAM" id="MobiDB-lite"/>
    </source>
</evidence>
<dbReference type="EMBL" id="JARKIK010002790">
    <property type="protein sequence ID" value="KAK8719201.1"/>
    <property type="molecule type" value="Genomic_DNA"/>
</dbReference>
<gene>
    <name evidence="3" type="ORF">OTU49_014180</name>
    <name evidence="2" type="ORF">OTU49_014376</name>
</gene>
<accession>A0AAW0VP82</accession>
<dbReference type="Proteomes" id="UP001445076">
    <property type="component" value="Unassembled WGS sequence"/>
</dbReference>
<feature type="region of interest" description="Disordered" evidence="1">
    <location>
        <begin position="1"/>
        <end position="28"/>
    </location>
</feature>
<feature type="non-terminal residue" evidence="2">
    <location>
        <position position="93"/>
    </location>
</feature>
<dbReference type="EMBL" id="JARKIK010003679">
    <property type="protein sequence ID" value="KAK8718902.1"/>
    <property type="molecule type" value="Genomic_DNA"/>
</dbReference>
<protein>
    <submittedName>
        <fullName evidence="2">Uncharacterized protein</fullName>
    </submittedName>
</protein>
<organism evidence="2 4">
    <name type="scientific">Cherax quadricarinatus</name>
    <name type="common">Australian red claw crayfish</name>
    <dbReference type="NCBI Taxonomy" id="27406"/>
    <lineage>
        <taxon>Eukaryota</taxon>
        <taxon>Metazoa</taxon>
        <taxon>Ecdysozoa</taxon>
        <taxon>Arthropoda</taxon>
        <taxon>Crustacea</taxon>
        <taxon>Multicrustacea</taxon>
        <taxon>Malacostraca</taxon>
        <taxon>Eumalacostraca</taxon>
        <taxon>Eucarida</taxon>
        <taxon>Decapoda</taxon>
        <taxon>Pleocyemata</taxon>
        <taxon>Astacidea</taxon>
        <taxon>Parastacoidea</taxon>
        <taxon>Parastacidae</taxon>
        <taxon>Cherax</taxon>
    </lineage>
</organism>
<dbReference type="AlphaFoldDB" id="A0AAW0VP82"/>
<name>A0AAW0VP82_CHEQU</name>
<sequence length="93" mass="10748">MSYSHGSQSNGKPHRTAQGFGEEIPGFGDFRSRFSCDRRPDLSDRFRSFSPSARKSGEEILRDLKEQLRREGDMFFNSSSPDWGFSPKFMFNK</sequence>
<evidence type="ECO:0000313" key="4">
    <source>
        <dbReference type="Proteomes" id="UP001445076"/>
    </source>
</evidence>